<dbReference type="AlphaFoldDB" id="A0A7S3PEU9"/>
<proteinExistence type="predicted"/>
<name>A0A7S3PEU9_9STRA</name>
<sequence length="126" mass="14551">MKYNRNIQYALAEARAGYLCFIFNTWCSALCSTEKQQMNMRDRMHYFKFAPRSSCSCNLTQLVSISNYELLDVFWCIDHTGSGIRTTTIISFEPIRLTKPLVRIRAVLILLNLNLDLRTLISASCI</sequence>
<reference evidence="1" key="1">
    <citation type="submission" date="2021-01" db="EMBL/GenBank/DDBJ databases">
        <authorList>
            <person name="Corre E."/>
            <person name="Pelletier E."/>
            <person name="Niang G."/>
            <person name="Scheremetjew M."/>
            <person name="Finn R."/>
            <person name="Kale V."/>
            <person name="Holt S."/>
            <person name="Cochrane G."/>
            <person name="Meng A."/>
            <person name="Brown T."/>
            <person name="Cohen L."/>
        </authorList>
    </citation>
    <scope>NUCLEOTIDE SEQUENCE</scope>
    <source>
        <strain evidence="1">GSBS06</strain>
    </source>
</reference>
<organism evidence="1">
    <name type="scientific">Aplanochytrium stocchinoi</name>
    <dbReference type="NCBI Taxonomy" id="215587"/>
    <lineage>
        <taxon>Eukaryota</taxon>
        <taxon>Sar</taxon>
        <taxon>Stramenopiles</taxon>
        <taxon>Bigyra</taxon>
        <taxon>Labyrinthulomycetes</taxon>
        <taxon>Thraustochytrida</taxon>
        <taxon>Thraustochytriidae</taxon>
        <taxon>Aplanochytrium</taxon>
    </lineage>
</organism>
<evidence type="ECO:0000313" key="1">
    <source>
        <dbReference type="EMBL" id="CAE0430179.1"/>
    </source>
</evidence>
<protein>
    <submittedName>
        <fullName evidence="1">Uncharacterized protein</fullName>
    </submittedName>
</protein>
<gene>
    <name evidence="1" type="ORF">ASTO00021_LOCUS491</name>
</gene>
<dbReference type="EMBL" id="HBIN01000967">
    <property type="protein sequence ID" value="CAE0430179.1"/>
    <property type="molecule type" value="Transcribed_RNA"/>
</dbReference>
<accession>A0A7S3PEU9</accession>